<evidence type="ECO:0000256" key="1">
    <source>
        <dbReference type="ARBA" id="ARBA00004141"/>
    </source>
</evidence>
<evidence type="ECO:0000256" key="3">
    <source>
        <dbReference type="ARBA" id="ARBA00022692"/>
    </source>
</evidence>
<evidence type="ECO:0000256" key="5">
    <source>
        <dbReference type="ARBA" id="ARBA00023136"/>
    </source>
</evidence>
<keyword evidence="5 6" id="KW-0472">Membrane</keyword>
<dbReference type="InterPro" id="IPR004840">
    <property type="entry name" value="Amino_acid_permease_CS"/>
</dbReference>
<evidence type="ECO:0000256" key="2">
    <source>
        <dbReference type="ARBA" id="ARBA00022448"/>
    </source>
</evidence>
<feature type="transmembrane region" description="Helical" evidence="6">
    <location>
        <begin position="12"/>
        <end position="34"/>
    </location>
</feature>
<accession>A0ABX2ZZJ8</accession>
<feature type="transmembrane region" description="Helical" evidence="6">
    <location>
        <begin position="128"/>
        <end position="149"/>
    </location>
</feature>
<evidence type="ECO:0000313" key="7">
    <source>
        <dbReference type="EMBL" id="ODN41814.1"/>
    </source>
</evidence>
<protein>
    <recommendedName>
        <fullName evidence="9">Amino acid permease</fullName>
    </recommendedName>
</protein>
<evidence type="ECO:0008006" key="9">
    <source>
        <dbReference type="Google" id="ProtNLM"/>
    </source>
</evidence>
<dbReference type="RefSeq" id="WP_069311616.1">
    <property type="nucleotide sequence ID" value="NZ_MDTU01000001.1"/>
</dbReference>
<keyword evidence="3 6" id="KW-0812">Transmembrane</keyword>
<comment type="caution">
    <text evidence="7">The sequence shown here is derived from an EMBL/GenBank/DDBJ whole genome shotgun (WGS) entry which is preliminary data.</text>
</comment>
<dbReference type="Pfam" id="PF13520">
    <property type="entry name" value="AA_permease_2"/>
    <property type="match status" value="1"/>
</dbReference>
<organism evidence="7 8">
    <name type="scientific">Piscirickettsia litoralis</name>
    <dbReference type="NCBI Taxonomy" id="1891921"/>
    <lineage>
        <taxon>Bacteria</taxon>
        <taxon>Pseudomonadati</taxon>
        <taxon>Pseudomonadota</taxon>
        <taxon>Gammaproteobacteria</taxon>
        <taxon>Thiotrichales</taxon>
        <taxon>Piscirickettsiaceae</taxon>
        <taxon>Piscirickettsia</taxon>
    </lineage>
</organism>
<feature type="transmembrane region" description="Helical" evidence="6">
    <location>
        <begin position="369"/>
        <end position="388"/>
    </location>
</feature>
<name>A0ABX2ZZJ8_9GAMM</name>
<gene>
    <name evidence="7" type="ORF">BGC07_00995</name>
</gene>
<feature type="transmembrane region" description="Helical" evidence="6">
    <location>
        <begin position="161"/>
        <end position="184"/>
    </location>
</feature>
<reference evidence="7 8" key="1">
    <citation type="submission" date="2016-08" db="EMBL/GenBank/DDBJ databases">
        <title>Draft genome sequence of Candidatus Piscirickettsia litoralis, from seawater.</title>
        <authorList>
            <person name="Wan X."/>
            <person name="Lee A.J."/>
            <person name="Hou S."/>
            <person name="Donachie S.P."/>
        </authorList>
    </citation>
    <scope>NUCLEOTIDE SEQUENCE [LARGE SCALE GENOMIC DNA]</scope>
    <source>
        <strain evidence="7 8">Y2</strain>
    </source>
</reference>
<feature type="transmembrane region" description="Helical" evidence="6">
    <location>
        <begin position="85"/>
        <end position="103"/>
    </location>
</feature>
<sequence length="529" mass="57893">MQTENHHKIGIIGLTAIGVGTMIGSGWLFSSFYAAKIAGAGAYLSWIITSLIVLLLGLCLAEIASIYPKRGLMARLLTLSHNKEFAFICTIATWLGLTAVIATEAEGSVQYISSLSDSFGPMIFNSQIHQLTALGISIAIVMILAFGLINFWGVKVLSKSNVALTACKIAIPIITGLSIMFAAFHSQNFHSKQTPFLPYGVSSIFIAMIGSGMIYSFNGFQNIVSFASETRHPKRDIPLAIIFSILITLAIYLVLQTAFIGAITPNALKQGWQSLNFTSPFVQLTALLNLNFITIILYADSVISPSGTGLIYTGSTTRLLTAMSQDGQMPKFFNKIGIYNFSRRSLTFTVGFAITFLLLFRSWSALVSFLSLFYVISYMSIPLSLSKLHSNNLTGSFKAPFPKIILPAIFAFLSLLFAFSKFPYTGYVALFTVIAYGVYLLSQFKLTNDLRKTIKHSSLMILYIVTLAILSSLGPKTYGGYGFLSKLQFFPIIIIVSFIMYRLSLSWTTTKSDAPGTKISNSNTATYST</sequence>
<feature type="transmembrane region" description="Helical" evidence="6">
    <location>
        <begin position="480"/>
        <end position="501"/>
    </location>
</feature>
<feature type="transmembrane region" description="Helical" evidence="6">
    <location>
        <begin position="196"/>
        <end position="217"/>
    </location>
</feature>
<dbReference type="Proteomes" id="UP000094329">
    <property type="component" value="Unassembled WGS sequence"/>
</dbReference>
<dbReference type="InterPro" id="IPR002293">
    <property type="entry name" value="AA/rel_permease1"/>
</dbReference>
<dbReference type="PANTHER" id="PTHR47547">
    <property type="match status" value="1"/>
</dbReference>
<feature type="transmembrane region" description="Helical" evidence="6">
    <location>
        <begin position="237"/>
        <end position="261"/>
    </location>
</feature>
<keyword evidence="8" id="KW-1185">Reference proteome</keyword>
<keyword evidence="4 6" id="KW-1133">Transmembrane helix</keyword>
<keyword evidence="2" id="KW-0813">Transport</keyword>
<feature type="transmembrane region" description="Helical" evidence="6">
    <location>
        <begin position="345"/>
        <end position="363"/>
    </location>
</feature>
<feature type="transmembrane region" description="Helical" evidence="6">
    <location>
        <begin position="424"/>
        <end position="442"/>
    </location>
</feature>
<evidence type="ECO:0000256" key="6">
    <source>
        <dbReference type="SAM" id="Phobius"/>
    </source>
</evidence>
<dbReference type="PANTHER" id="PTHR47547:SF1">
    <property type="entry name" value="ASPARTATE-PROTON SYMPORTER"/>
    <property type="match status" value="1"/>
</dbReference>
<proteinExistence type="predicted"/>
<feature type="transmembrane region" description="Helical" evidence="6">
    <location>
        <begin position="40"/>
        <end position="64"/>
    </location>
</feature>
<dbReference type="EMBL" id="MDTU01000001">
    <property type="protein sequence ID" value="ODN41814.1"/>
    <property type="molecule type" value="Genomic_DNA"/>
</dbReference>
<evidence type="ECO:0000256" key="4">
    <source>
        <dbReference type="ARBA" id="ARBA00022989"/>
    </source>
</evidence>
<feature type="transmembrane region" description="Helical" evidence="6">
    <location>
        <begin position="281"/>
        <end position="299"/>
    </location>
</feature>
<feature type="transmembrane region" description="Helical" evidence="6">
    <location>
        <begin position="400"/>
        <end position="418"/>
    </location>
</feature>
<dbReference type="PROSITE" id="PS00218">
    <property type="entry name" value="AMINO_ACID_PERMEASE_1"/>
    <property type="match status" value="1"/>
</dbReference>
<dbReference type="InterPro" id="IPR052962">
    <property type="entry name" value="AA_Transporter_AGT"/>
</dbReference>
<dbReference type="PIRSF" id="PIRSF006060">
    <property type="entry name" value="AA_transporter"/>
    <property type="match status" value="1"/>
</dbReference>
<evidence type="ECO:0000313" key="8">
    <source>
        <dbReference type="Proteomes" id="UP000094329"/>
    </source>
</evidence>
<dbReference type="Gene3D" id="1.20.1740.10">
    <property type="entry name" value="Amino acid/polyamine transporter I"/>
    <property type="match status" value="1"/>
</dbReference>
<feature type="transmembrane region" description="Helical" evidence="6">
    <location>
        <begin position="454"/>
        <end position="474"/>
    </location>
</feature>
<comment type="subcellular location">
    <subcellularLocation>
        <location evidence="1">Membrane</location>
        <topology evidence="1">Multi-pass membrane protein</topology>
    </subcellularLocation>
</comment>